<reference evidence="9" key="2">
    <citation type="submission" date="2025-08" db="UniProtKB">
        <authorList>
            <consortium name="Ensembl"/>
        </authorList>
    </citation>
    <scope>IDENTIFICATION</scope>
</reference>
<dbReference type="InterPro" id="IPR036259">
    <property type="entry name" value="MFS_trans_sf"/>
</dbReference>
<evidence type="ECO:0000256" key="7">
    <source>
        <dbReference type="PIRNR" id="PIRNR028739"/>
    </source>
</evidence>
<evidence type="ECO:0000256" key="2">
    <source>
        <dbReference type="ARBA" id="ARBA00005773"/>
    </source>
</evidence>
<reference evidence="9" key="1">
    <citation type="submission" date="2021-06" db="EMBL/GenBank/DDBJ databases">
        <authorList>
            <consortium name="Wellcome Sanger Institute Data Sharing"/>
        </authorList>
    </citation>
    <scope>NUCLEOTIDE SEQUENCE [LARGE SCALE GENOMIC DNA]</scope>
</reference>
<evidence type="ECO:0000256" key="4">
    <source>
        <dbReference type="ARBA" id="ARBA00022692"/>
    </source>
</evidence>
<evidence type="ECO:0000313" key="10">
    <source>
        <dbReference type="Proteomes" id="UP000694620"/>
    </source>
</evidence>
<evidence type="ECO:0000256" key="1">
    <source>
        <dbReference type="ARBA" id="ARBA00004141"/>
    </source>
</evidence>
<evidence type="ECO:0000256" key="8">
    <source>
        <dbReference type="SAM" id="Phobius"/>
    </source>
</evidence>
<evidence type="ECO:0000256" key="5">
    <source>
        <dbReference type="ARBA" id="ARBA00022989"/>
    </source>
</evidence>
<dbReference type="PANTHER" id="PTHR10686:SF37">
    <property type="entry name" value="THIAMINE TRANSPORTER 2"/>
    <property type="match status" value="1"/>
</dbReference>
<comment type="similarity">
    <text evidence="2 7">Belongs to the reduced folate carrier (RFC) transporter (TC 2.A.48) family.</text>
</comment>
<reference evidence="9" key="3">
    <citation type="submission" date="2025-09" db="UniProtKB">
        <authorList>
            <consortium name="Ensembl"/>
        </authorList>
    </citation>
    <scope>IDENTIFICATION</scope>
</reference>
<dbReference type="Proteomes" id="UP000694620">
    <property type="component" value="Chromosome 10"/>
</dbReference>
<dbReference type="Gene3D" id="1.20.1250.20">
    <property type="entry name" value="MFS general substrate transporter like domains"/>
    <property type="match status" value="1"/>
</dbReference>
<gene>
    <name evidence="9" type="primary">LOC114658660</name>
</gene>
<keyword evidence="5 8" id="KW-1133">Transmembrane helix</keyword>
<feature type="transmembrane region" description="Helical" evidence="8">
    <location>
        <begin position="365"/>
        <end position="389"/>
    </location>
</feature>
<feature type="transmembrane region" description="Helical" evidence="8">
    <location>
        <begin position="311"/>
        <end position="331"/>
    </location>
</feature>
<feature type="transmembrane region" description="Helical" evidence="8">
    <location>
        <begin position="132"/>
        <end position="153"/>
    </location>
</feature>
<organism evidence="9 10">
    <name type="scientific">Erpetoichthys calabaricus</name>
    <name type="common">Rope fish</name>
    <name type="synonym">Calamoichthys calabaricus</name>
    <dbReference type="NCBI Taxonomy" id="27687"/>
    <lineage>
        <taxon>Eukaryota</taxon>
        <taxon>Metazoa</taxon>
        <taxon>Chordata</taxon>
        <taxon>Craniata</taxon>
        <taxon>Vertebrata</taxon>
        <taxon>Euteleostomi</taxon>
        <taxon>Actinopterygii</taxon>
        <taxon>Polypteriformes</taxon>
        <taxon>Polypteridae</taxon>
        <taxon>Erpetoichthys</taxon>
    </lineage>
</organism>
<dbReference type="Pfam" id="PF01770">
    <property type="entry name" value="Folate_carrier"/>
    <property type="match status" value="1"/>
</dbReference>
<dbReference type="NCBIfam" id="TIGR00806">
    <property type="entry name" value="rfc"/>
    <property type="match status" value="1"/>
</dbReference>
<sequence>MELGIWVPSRGSCKALKTEKMNCWRQHNWVHPTLLLCSYGFFSMMRPSEPFLTPYLTGPYKNLTVNQVSRQVYPVWTYSNFVILVPIFLVTDYLRYKPVIVLQGLGYIITWLLLLFAPGVLAMQFMQFTYGIVTASEVGYYSYIYSVVSLEYYTKVTSYCRSVTLVGYTVGSVLGQLLVSLAKVSYYDLNIISLVSVTIAFFISFWLPMPQRSLFFHKSVTSLKTADSKQTGELSNDLNKANITADSNQGIGDLLLKRALQLWDDFKICYSSVALIYYSLWWALATCGYYQVANYVQVLWKDKEPARNVTVYNGAVEAVATLTGAASSFIIGHVKIDWSTWGEFALGLFSVVDAAALYVMEVTTNIWICYAGYVVFKSSYMQLITICTFQIATNISMERYALMFGINNFVALTLQTILTAVVIDTKSIHLSITQQVSLSNHRSVRFNLVFIVIYCI</sequence>
<proteinExistence type="inferred from homology"/>
<feature type="transmembrane region" description="Helical" evidence="8">
    <location>
        <begin position="401"/>
        <end position="423"/>
    </location>
</feature>
<dbReference type="FunFam" id="1.20.1250.20:FF:000225">
    <property type="entry name" value="Solute carrier family 19 member 1"/>
    <property type="match status" value="1"/>
</dbReference>
<keyword evidence="6 7" id="KW-0472">Membrane</keyword>
<name>A0A8C4SNN1_ERPCA</name>
<evidence type="ECO:0000313" key="9">
    <source>
        <dbReference type="Ensembl" id="ENSECRP00000017385.1"/>
    </source>
</evidence>
<feature type="transmembrane region" description="Helical" evidence="8">
    <location>
        <begin position="268"/>
        <end position="291"/>
    </location>
</feature>
<protein>
    <submittedName>
        <fullName evidence="9">Uncharacterized protein</fullName>
    </submittedName>
</protein>
<feature type="transmembrane region" description="Helical" evidence="8">
    <location>
        <begin position="106"/>
        <end position="126"/>
    </location>
</feature>
<dbReference type="GO" id="GO:0090482">
    <property type="term" value="F:vitamin transmembrane transporter activity"/>
    <property type="evidence" value="ECO:0007669"/>
    <property type="project" value="InterPro"/>
</dbReference>
<feature type="transmembrane region" description="Helical" evidence="8">
    <location>
        <begin position="191"/>
        <end position="209"/>
    </location>
</feature>
<accession>A0A8C4SNN1</accession>
<dbReference type="AlphaFoldDB" id="A0A8C4SNN1"/>
<dbReference type="GO" id="GO:0005886">
    <property type="term" value="C:plasma membrane"/>
    <property type="evidence" value="ECO:0007669"/>
    <property type="project" value="UniProtKB-UniRule"/>
</dbReference>
<dbReference type="GeneTree" id="ENSGT00950000183022"/>
<keyword evidence="10" id="KW-1185">Reference proteome</keyword>
<keyword evidence="4 8" id="KW-0812">Transmembrane</keyword>
<dbReference type="PANTHER" id="PTHR10686">
    <property type="entry name" value="FOLATE TRANSPORTER"/>
    <property type="match status" value="1"/>
</dbReference>
<comment type="subcellular location">
    <subcellularLocation>
        <location evidence="1 7">Membrane</location>
        <topology evidence="1 7">Multi-pass membrane protein</topology>
    </subcellularLocation>
</comment>
<dbReference type="InterPro" id="IPR002666">
    <property type="entry name" value="Folate_carrier"/>
</dbReference>
<dbReference type="SUPFAM" id="SSF103473">
    <property type="entry name" value="MFS general substrate transporter"/>
    <property type="match status" value="1"/>
</dbReference>
<feature type="transmembrane region" description="Helical" evidence="8">
    <location>
        <begin position="165"/>
        <end position="185"/>
    </location>
</feature>
<feature type="transmembrane region" description="Helical" evidence="8">
    <location>
        <begin position="75"/>
        <end position="94"/>
    </location>
</feature>
<keyword evidence="3 7" id="KW-0813">Transport</keyword>
<evidence type="ECO:0000256" key="3">
    <source>
        <dbReference type="ARBA" id="ARBA00022448"/>
    </source>
</evidence>
<evidence type="ECO:0000256" key="6">
    <source>
        <dbReference type="ARBA" id="ARBA00023136"/>
    </source>
</evidence>
<dbReference type="PIRSF" id="PIRSF028739">
    <property type="entry name" value="Folate_carrier"/>
    <property type="match status" value="1"/>
</dbReference>
<dbReference type="Ensembl" id="ENSECRT00000017724.1">
    <property type="protein sequence ID" value="ENSECRP00000017385.1"/>
    <property type="gene ID" value="ENSECRG00000011588.1"/>
</dbReference>